<feature type="compositionally biased region" description="Pro residues" evidence="1">
    <location>
        <begin position="26"/>
        <end position="39"/>
    </location>
</feature>
<organism evidence="2 3">
    <name type="scientific">Liparis tanakae</name>
    <name type="common">Tanaka's snailfish</name>
    <dbReference type="NCBI Taxonomy" id="230148"/>
    <lineage>
        <taxon>Eukaryota</taxon>
        <taxon>Metazoa</taxon>
        <taxon>Chordata</taxon>
        <taxon>Craniata</taxon>
        <taxon>Vertebrata</taxon>
        <taxon>Euteleostomi</taxon>
        <taxon>Actinopterygii</taxon>
        <taxon>Neopterygii</taxon>
        <taxon>Teleostei</taxon>
        <taxon>Neoteleostei</taxon>
        <taxon>Acanthomorphata</taxon>
        <taxon>Eupercaria</taxon>
        <taxon>Perciformes</taxon>
        <taxon>Cottioidei</taxon>
        <taxon>Cottales</taxon>
        <taxon>Liparidae</taxon>
        <taxon>Liparis</taxon>
    </lineage>
</organism>
<evidence type="ECO:0000313" key="3">
    <source>
        <dbReference type="Proteomes" id="UP000314294"/>
    </source>
</evidence>
<keyword evidence="3" id="KW-1185">Reference proteome</keyword>
<feature type="compositionally biased region" description="Basic and acidic residues" evidence="1">
    <location>
        <begin position="1"/>
        <end position="11"/>
    </location>
</feature>
<proteinExistence type="predicted"/>
<protein>
    <submittedName>
        <fullName evidence="2">Uncharacterized protein</fullName>
    </submittedName>
</protein>
<accession>A0A4Z2EN11</accession>
<sequence length="89" mass="9571">MERERDEKEDNAVGTRGTEAASHPSLSPPPLHPSTPPPSLLLLSPRRCGILFSDKRAKEMKSRGGKASSTEAEGRTPPGLQRAKHEGTS</sequence>
<dbReference type="AlphaFoldDB" id="A0A4Z2EN11"/>
<dbReference type="EMBL" id="SRLO01004673">
    <property type="protein sequence ID" value="TNN30276.1"/>
    <property type="molecule type" value="Genomic_DNA"/>
</dbReference>
<dbReference type="Proteomes" id="UP000314294">
    <property type="component" value="Unassembled WGS sequence"/>
</dbReference>
<gene>
    <name evidence="2" type="ORF">EYF80_059573</name>
</gene>
<comment type="caution">
    <text evidence="2">The sequence shown here is derived from an EMBL/GenBank/DDBJ whole genome shotgun (WGS) entry which is preliminary data.</text>
</comment>
<evidence type="ECO:0000313" key="2">
    <source>
        <dbReference type="EMBL" id="TNN30276.1"/>
    </source>
</evidence>
<reference evidence="2 3" key="1">
    <citation type="submission" date="2019-03" db="EMBL/GenBank/DDBJ databases">
        <title>First draft genome of Liparis tanakae, snailfish: a comprehensive survey of snailfish specific genes.</title>
        <authorList>
            <person name="Kim W."/>
            <person name="Song I."/>
            <person name="Jeong J.-H."/>
            <person name="Kim D."/>
            <person name="Kim S."/>
            <person name="Ryu S."/>
            <person name="Song J.Y."/>
            <person name="Lee S.K."/>
        </authorList>
    </citation>
    <scope>NUCLEOTIDE SEQUENCE [LARGE SCALE GENOMIC DNA]</scope>
    <source>
        <tissue evidence="2">Muscle</tissue>
    </source>
</reference>
<evidence type="ECO:0000256" key="1">
    <source>
        <dbReference type="SAM" id="MobiDB-lite"/>
    </source>
</evidence>
<feature type="region of interest" description="Disordered" evidence="1">
    <location>
        <begin position="1"/>
        <end position="89"/>
    </location>
</feature>
<name>A0A4Z2EN11_9TELE</name>
<feature type="compositionally biased region" description="Basic and acidic residues" evidence="1">
    <location>
        <begin position="53"/>
        <end position="62"/>
    </location>
</feature>